<name>A0A6N1NGE5_9VIRU</name>
<protein>
    <submittedName>
        <fullName evidence="2">Uncharacterized protein</fullName>
    </submittedName>
</protein>
<feature type="transmembrane region" description="Helical" evidence="1">
    <location>
        <begin position="12"/>
        <end position="35"/>
    </location>
</feature>
<feature type="transmembrane region" description="Helical" evidence="1">
    <location>
        <begin position="206"/>
        <end position="227"/>
    </location>
</feature>
<dbReference type="PANTHER" id="PTHR37449:SF1">
    <property type="entry name" value="OS02G0159950 PROTEIN"/>
    <property type="match status" value="1"/>
</dbReference>
<evidence type="ECO:0000313" key="2">
    <source>
        <dbReference type="EMBL" id="QKU34255.1"/>
    </source>
</evidence>
<dbReference type="GeneID" id="80517567"/>
<dbReference type="KEGG" id="vg:80517567"/>
<dbReference type="RefSeq" id="YP_010780876.1">
    <property type="nucleotide sequence ID" value="NC_075038.1"/>
</dbReference>
<reference evidence="2" key="2">
    <citation type="journal article" date="2018" name="Nat. Commun.">
        <title>Tailed giant Tupanvirus possesses the most complete translational apparatus of the known virosphere.</title>
        <authorList>
            <person name="Abrahao J."/>
            <person name="Silva L."/>
            <person name="Silva L.S."/>
            <person name="Khalil J.Y.B."/>
            <person name="Rodrigues R."/>
            <person name="Arantes T."/>
            <person name="Assis F."/>
            <person name="Boratto P."/>
            <person name="Andrade M."/>
            <person name="Kroon E.G."/>
            <person name="Ribeiro B."/>
            <person name="Bergier I."/>
            <person name="Seligmann H."/>
            <person name="Ghigo E."/>
            <person name="Colson P."/>
            <person name="Levasseur A."/>
            <person name="Kroemer G."/>
            <person name="Raoult D."/>
            <person name="La Scola B."/>
        </authorList>
    </citation>
    <scope>NUCLEOTIDE SEQUENCE [LARGE SCALE GENOMIC DNA]</scope>
    <source>
        <strain evidence="2">Deep ocean</strain>
    </source>
</reference>
<reference evidence="2" key="1">
    <citation type="submission" date="2017-06" db="EMBL/GenBank/DDBJ databases">
        <authorList>
            <person name="Assis F.L."/>
            <person name="Abrahao J.S."/>
            <person name="Silva L."/>
            <person name="Khalil J.B."/>
            <person name="Rodrigues R."/>
            <person name="Silva L.S."/>
            <person name="Boratto P."/>
            <person name="Andrade M."/>
            <person name="Kroon E.G."/>
            <person name="Ribeiro B."/>
            <person name="Bergier I."/>
            <person name="Seligmann H."/>
            <person name="Ghigo E."/>
            <person name="Colson P."/>
            <person name="Levasseur A."/>
            <person name="Raoult D."/>
            <person name="Scola B.L."/>
        </authorList>
    </citation>
    <scope>NUCLEOTIDE SEQUENCE</scope>
    <source>
        <strain evidence="2">Deep ocean</strain>
    </source>
</reference>
<keyword evidence="1" id="KW-0472">Membrane</keyword>
<dbReference type="PANTHER" id="PTHR37449">
    <property type="match status" value="1"/>
</dbReference>
<keyword evidence="1" id="KW-1133">Transmembrane helix</keyword>
<feature type="transmembrane region" description="Helical" evidence="1">
    <location>
        <begin position="114"/>
        <end position="132"/>
    </location>
</feature>
<organism evidence="2">
    <name type="scientific">Tupanvirus deep ocean</name>
    <dbReference type="NCBI Taxonomy" id="2126984"/>
    <lineage>
        <taxon>Viruses</taxon>
        <taxon>Varidnaviria</taxon>
        <taxon>Bamfordvirae</taxon>
        <taxon>Nucleocytoviricota</taxon>
        <taxon>Megaviricetes</taxon>
        <taxon>Imitervirales</taxon>
        <taxon>Mimiviridae</taxon>
        <taxon>Megamimivirinae</taxon>
        <taxon>Tupanvirus</taxon>
        <taxon>Tupanvirus altamarinense</taxon>
    </lineage>
</organism>
<dbReference type="EMBL" id="MF405918">
    <property type="protein sequence ID" value="QKU34255.1"/>
    <property type="molecule type" value="Genomic_DNA"/>
</dbReference>
<feature type="transmembrane region" description="Helical" evidence="1">
    <location>
        <begin position="166"/>
        <end position="194"/>
    </location>
</feature>
<proteinExistence type="predicted"/>
<feature type="transmembrane region" description="Helical" evidence="1">
    <location>
        <begin position="248"/>
        <end position="268"/>
    </location>
</feature>
<accession>A0A6N1NGE5</accession>
<sequence length="274" mass="30058">MSSLFVNAKTIMLFISSTPSSIVSNCPTTLSLLLFSDPDLRVAMASNSSKISKCNSSGLFLAASKHSLTFFSDSPTYLLSNSGPLIILIFTQPIREPICLAILVLPHPGGPYKIAPFVCLIFNFLYTFSGIMRVTKILLTNSVNSFSNPPTPTFSKLIEERLNLRVFLSVLIIIISVSSLIKPFVISFLFLSSIVTILTYNRSGAYIAWEVFVFTTVYLNMDVIVFSCDSVTKSNSLVFVLSRMDTKILLAISGLGIIEISIGSFNAVPRYILS</sequence>
<evidence type="ECO:0000256" key="1">
    <source>
        <dbReference type="SAM" id="Phobius"/>
    </source>
</evidence>
<keyword evidence="1" id="KW-0812">Transmembrane</keyword>